<gene>
    <name evidence="1" type="ORF">E2I00_017680</name>
</gene>
<comment type="caution">
    <text evidence="1">The sequence shown here is derived from an EMBL/GenBank/DDBJ whole genome shotgun (WGS) entry which is preliminary data.</text>
</comment>
<dbReference type="AlphaFoldDB" id="A0A643BXC5"/>
<organism evidence="1 2">
    <name type="scientific">Balaenoptera physalus</name>
    <name type="common">Fin whale</name>
    <name type="synonym">Balaena physalus</name>
    <dbReference type="NCBI Taxonomy" id="9770"/>
    <lineage>
        <taxon>Eukaryota</taxon>
        <taxon>Metazoa</taxon>
        <taxon>Chordata</taxon>
        <taxon>Craniata</taxon>
        <taxon>Vertebrata</taxon>
        <taxon>Euteleostomi</taxon>
        <taxon>Mammalia</taxon>
        <taxon>Eutheria</taxon>
        <taxon>Laurasiatheria</taxon>
        <taxon>Artiodactyla</taxon>
        <taxon>Whippomorpha</taxon>
        <taxon>Cetacea</taxon>
        <taxon>Mysticeti</taxon>
        <taxon>Balaenopteridae</taxon>
        <taxon>Balaenoptera</taxon>
    </lineage>
</organism>
<dbReference type="EMBL" id="SGJD01003878">
    <property type="protein sequence ID" value="KAB0392422.1"/>
    <property type="molecule type" value="Genomic_DNA"/>
</dbReference>
<dbReference type="Proteomes" id="UP000437017">
    <property type="component" value="Unassembled WGS sequence"/>
</dbReference>
<proteinExistence type="predicted"/>
<dbReference type="OrthoDB" id="10352881at2759"/>
<accession>A0A643BXC5</accession>
<name>A0A643BXC5_BALPH</name>
<reference evidence="1 2" key="1">
    <citation type="journal article" date="2019" name="PLoS ONE">
        <title>Genomic analyses reveal an absence of contemporary introgressive admixture between fin whales and blue whales, despite known hybrids.</title>
        <authorList>
            <person name="Westbury M.V."/>
            <person name="Petersen B."/>
            <person name="Lorenzen E.D."/>
        </authorList>
    </citation>
    <scope>NUCLEOTIDE SEQUENCE [LARGE SCALE GENOMIC DNA]</scope>
    <source>
        <strain evidence="1">FinWhale-01</strain>
    </source>
</reference>
<evidence type="ECO:0000313" key="2">
    <source>
        <dbReference type="Proteomes" id="UP000437017"/>
    </source>
</evidence>
<keyword evidence="2" id="KW-1185">Reference proteome</keyword>
<evidence type="ECO:0000313" key="1">
    <source>
        <dbReference type="EMBL" id="KAB0392422.1"/>
    </source>
</evidence>
<sequence length="69" mass="7852">MKMVEDCELGTVPAMGARHECNVALDGFWWTVVYQRDENRCWGTMQEVKHYVGTKLKVEGGIYDSSHAS</sequence>
<protein>
    <submittedName>
        <fullName evidence="1">Uncharacterized protein</fullName>
    </submittedName>
</protein>